<sequence length="242" mass="27581">MSRRDSTVDMDAKYSSGDSVAMKPKIQEENNNDIDELSKELQMGCIVDAVKKPNICVETCVYESDDEVKTESYNPESYNPERYNPEQEEDAYSDEFEEDSGEEQVSFKSEPKAKKTLSREPSQSFVKISKSNSSVSTNKPNSVSGRSTNYGSLSVPQTRRINMSFTNERLREIERHNHILLTKILSARNNRKSSIPGRELPRKPVPSAAVLRKNQQRQIDHDNMILLKKIQRAKSSACSIRR</sequence>
<feature type="compositionally biased region" description="Acidic residues" evidence="2">
    <location>
        <begin position="86"/>
        <end position="102"/>
    </location>
</feature>
<feature type="region of interest" description="Disordered" evidence="2">
    <location>
        <begin position="66"/>
        <end position="153"/>
    </location>
</feature>
<dbReference type="InterPro" id="IPR038791">
    <property type="entry name" value="Cfap97/Hemingway"/>
</dbReference>
<dbReference type="EMBL" id="JH668279">
    <property type="protein sequence ID" value="KAG6440245.1"/>
    <property type="molecule type" value="Genomic_DNA"/>
</dbReference>
<evidence type="ECO:0000256" key="2">
    <source>
        <dbReference type="SAM" id="MobiDB-lite"/>
    </source>
</evidence>
<dbReference type="InterPro" id="IPR029488">
    <property type="entry name" value="Hmw/CFAP97"/>
</dbReference>
<comment type="caution">
    <text evidence="3">The sequence shown here is derived from an EMBL/GenBank/DDBJ whole genome shotgun (WGS) entry which is preliminary data.</text>
</comment>
<dbReference type="EMBL" id="JH668279">
    <property type="protein sequence ID" value="KAG6440243.1"/>
    <property type="molecule type" value="Genomic_DNA"/>
</dbReference>
<reference evidence="3" key="1">
    <citation type="journal article" date="2016" name="Insect Biochem. Mol. Biol.">
        <title>Multifaceted biological insights from a draft genome sequence of the tobacco hornworm moth, Manduca sexta.</title>
        <authorList>
            <person name="Kanost M.R."/>
            <person name="Arrese E.L."/>
            <person name="Cao X."/>
            <person name="Chen Y.R."/>
            <person name="Chellapilla S."/>
            <person name="Goldsmith M.R."/>
            <person name="Grosse-Wilde E."/>
            <person name="Heckel D.G."/>
            <person name="Herndon N."/>
            <person name="Jiang H."/>
            <person name="Papanicolaou A."/>
            <person name="Qu J."/>
            <person name="Soulages J.L."/>
            <person name="Vogel H."/>
            <person name="Walters J."/>
            <person name="Waterhouse R.M."/>
            <person name="Ahn S.J."/>
            <person name="Almeida F.C."/>
            <person name="An C."/>
            <person name="Aqrawi P."/>
            <person name="Bretschneider A."/>
            <person name="Bryant W.B."/>
            <person name="Bucks S."/>
            <person name="Chao H."/>
            <person name="Chevignon G."/>
            <person name="Christen J.M."/>
            <person name="Clarke D.F."/>
            <person name="Dittmer N.T."/>
            <person name="Ferguson L.C.F."/>
            <person name="Garavelou S."/>
            <person name="Gordon K.H.J."/>
            <person name="Gunaratna R.T."/>
            <person name="Han Y."/>
            <person name="Hauser F."/>
            <person name="He Y."/>
            <person name="Heidel-Fischer H."/>
            <person name="Hirsh A."/>
            <person name="Hu Y."/>
            <person name="Jiang H."/>
            <person name="Kalra D."/>
            <person name="Klinner C."/>
            <person name="Konig C."/>
            <person name="Kovar C."/>
            <person name="Kroll A.R."/>
            <person name="Kuwar S.S."/>
            <person name="Lee S.L."/>
            <person name="Lehman R."/>
            <person name="Li K."/>
            <person name="Li Z."/>
            <person name="Liang H."/>
            <person name="Lovelace S."/>
            <person name="Lu Z."/>
            <person name="Mansfield J.H."/>
            <person name="McCulloch K.J."/>
            <person name="Mathew T."/>
            <person name="Morton B."/>
            <person name="Muzny D.M."/>
            <person name="Neunemann D."/>
            <person name="Ongeri F."/>
            <person name="Pauchet Y."/>
            <person name="Pu L.L."/>
            <person name="Pyrousis I."/>
            <person name="Rao X.J."/>
            <person name="Redding A."/>
            <person name="Roesel C."/>
            <person name="Sanchez-Gracia A."/>
            <person name="Schaack S."/>
            <person name="Shukla A."/>
            <person name="Tetreau G."/>
            <person name="Wang Y."/>
            <person name="Xiong G.H."/>
            <person name="Traut W."/>
            <person name="Walsh T.K."/>
            <person name="Worley K.C."/>
            <person name="Wu D."/>
            <person name="Wu W."/>
            <person name="Wu Y.Q."/>
            <person name="Zhang X."/>
            <person name="Zou Z."/>
            <person name="Zucker H."/>
            <person name="Briscoe A.D."/>
            <person name="Burmester T."/>
            <person name="Clem R.J."/>
            <person name="Feyereisen R."/>
            <person name="Grimmelikhuijzen C.J.P."/>
            <person name="Hamodrakas S.J."/>
            <person name="Hansson B.S."/>
            <person name="Huguet E."/>
            <person name="Jermiin L.S."/>
            <person name="Lan Q."/>
            <person name="Lehman H.K."/>
            <person name="Lorenzen M."/>
            <person name="Merzendorfer H."/>
            <person name="Michalopoulos I."/>
            <person name="Morton D.B."/>
            <person name="Muthukrishnan S."/>
            <person name="Oakeshott J.G."/>
            <person name="Palmer W."/>
            <person name="Park Y."/>
            <person name="Passarelli A.L."/>
            <person name="Rozas J."/>
            <person name="Schwartz L.M."/>
            <person name="Smith W."/>
            <person name="Southgate A."/>
            <person name="Vilcinskas A."/>
            <person name="Vogt R."/>
            <person name="Wang P."/>
            <person name="Werren J."/>
            <person name="Yu X.Q."/>
            <person name="Zhou J.J."/>
            <person name="Brown S.J."/>
            <person name="Scherer S.E."/>
            <person name="Richards S."/>
            <person name="Blissard G.W."/>
        </authorList>
    </citation>
    <scope>NUCLEOTIDE SEQUENCE</scope>
</reference>
<dbReference type="PANTHER" id="PTHR23035">
    <property type="entry name" value="CILIA- AND FLAGELLA-ASSOCIATED PROTEIN 97-RELATED"/>
    <property type="match status" value="1"/>
</dbReference>
<keyword evidence="4" id="KW-1185">Reference proteome</keyword>
<organism evidence="3 4">
    <name type="scientific">Manduca sexta</name>
    <name type="common">Tobacco hawkmoth</name>
    <name type="synonym">Tobacco hornworm</name>
    <dbReference type="NCBI Taxonomy" id="7130"/>
    <lineage>
        <taxon>Eukaryota</taxon>
        <taxon>Metazoa</taxon>
        <taxon>Ecdysozoa</taxon>
        <taxon>Arthropoda</taxon>
        <taxon>Hexapoda</taxon>
        <taxon>Insecta</taxon>
        <taxon>Pterygota</taxon>
        <taxon>Neoptera</taxon>
        <taxon>Endopterygota</taxon>
        <taxon>Lepidoptera</taxon>
        <taxon>Glossata</taxon>
        <taxon>Ditrysia</taxon>
        <taxon>Bombycoidea</taxon>
        <taxon>Sphingidae</taxon>
        <taxon>Sphinginae</taxon>
        <taxon>Sphingini</taxon>
        <taxon>Manduca</taxon>
    </lineage>
</organism>
<dbReference type="EMBL" id="JH668279">
    <property type="protein sequence ID" value="KAG6440244.1"/>
    <property type="molecule type" value="Genomic_DNA"/>
</dbReference>
<evidence type="ECO:0000313" key="3">
    <source>
        <dbReference type="EMBL" id="KAG6440244.1"/>
    </source>
</evidence>
<dbReference type="EMBL" id="JH668279">
    <property type="protein sequence ID" value="KAG6440246.1"/>
    <property type="molecule type" value="Genomic_DNA"/>
</dbReference>
<evidence type="ECO:0008006" key="5">
    <source>
        <dbReference type="Google" id="ProtNLM"/>
    </source>
</evidence>
<dbReference type="PANTHER" id="PTHR23035:SF1">
    <property type="entry name" value="CILIA- AND FLAGELLA-ASSOCIATED PROTEIN 97"/>
    <property type="match status" value="1"/>
</dbReference>
<feature type="compositionally biased region" description="Polar residues" evidence="2">
    <location>
        <begin position="119"/>
        <end position="153"/>
    </location>
</feature>
<reference evidence="3" key="2">
    <citation type="submission" date="2020-12" db="EMBL/GenBank/DDBJ databases">
        <authorList>
            <person name="Kanost M."/>
        </authorList>
    </citation>
    <scope>NUCLEOTIDE SEQUENCE</scope>
</reference>
<evidence type="ECO:0000313" key="4">
    <source>
        <dbReference type="Proteomes" id="UP000791440"/>
    </source>
</evidence>
<feature type="compositionally biased region" description="Basic and acidic residues" evidence="2">
    <location>
        <begin position="1"/>
        <end position="12"/>
    </location>
</feature>
<dbReference type="Pfam" id="PF13879">
    <property type="entry name" value="Hmw_CFAP97"/>
    <property type="match status" value="1"/>
</dbReference>
<comment type="similarity">
    <text evidence="1">Belongs to the CFAP97 family.</text>
</comment>
<name>A0A921YIU9_MANSE</name>
<evidence type="ECO:0000256" key="1">
    <source>
        <dbReference type="ARBA" id="ARBA00008315"/>
    </source>
</evidence>
<dbReference type="Proteomes" id="UP000791440">
    <property type="component" value="Unassembled WGS sequence"/>
</dbReference>
<protein>
    <recommendedName>
        <fullName evidence="5">Cilia- and flagella-associated protein 97</fullName>
    </recommendedName>
</protein>
<proteinExistence type="inferred from homology"/>
<feature type="region of interest" description="Disordered" evidence="2">
    <location>
        <begin position="1"/>
        <end position="33"/>
    </location>
</feature>
<gene>
    <name evidence="3" type="ORF">O3G_MSEX001191</name>
</gene>
<dbReference type="GO" id="GO:0007283">
    <property type="term" value="P:spermatogenesis"/>
    <property type="evidence" value="ECO:0007669"/>
    <property type="project" value="TreeGrafter"/>
</dbReference>
<dbReference type="AlphaFoldDB" id="A0A921YIU9"/>
<accession>A0A921YIU9</accession>